<name>A0AA49GPM5_9BACT</name>
<dbReference type="CDD" id="cd00130">
    <property type="entry name" value="PAS"/>
    <property type="match status" value="1"/>
</dbReference>
<dbReference type="InterPro" id="IPR036097">
    <property type="entry name" value="HisK_dim/P_sf"/>
</dbReference>
<dbReference type="SMART" id="SM00091">
    <property type="entry name" value="PAS"/>
    <property type="match status" value="1"/>
</dbReference>
<reference evidence="6" key="1">
    <citation type="journal article" date="2023" name="Comput. Struct. Biotechnol. J.">
        <title>Discovery of a novel marine Bacteroidetes with a rich repertoire of carbohydrate-active enzymes.</title>
        <authorList>
            <person name="Chen B."/>
            <person name="Liu G."/>
            <person name="Chen Q."/>
            <person name="Wang H."/>
            <person name="Liu L."/>
            <person name="Tang K."/>
        </authorList>
    </citation>
    <scope>NUCLEOTIDE SEQUENCE</scope>
    <source>
        <strain evidence="6">TK19036</strain>
    </source>
</reference>
<keyword evidence="6" id="KW-0808">Transferase</keyword>
<evidence type="ECO:0000259" key="5">
    <source>
        <dbReference type="PROSITE" id="PS50112"/>
    </source>
</evidence>
<dbReference type="SUPFAM" id="SSF47384">
    <property type="entry name" value="Homodimeric domain of signal transducing histidine kinase"/>
    <property type="match status" value="1"/>
</dbReference>
<dbReference type="NCBIfam" id="TIGR00229">
    <property type="entry name" value="sensory_box"/>
    <property type="match status" value="1"/>
</dbReference>
<dbReference type="SMART" id="SM00387">
    <property type="entry name" value="HATPase_c"/>
    <property type="match status" value="1"/>
</dbReference>
<feature type="domain" description="Histidine kinase" evidence="4">
    <location>
        <begin position="167"/>
        <end position="382"/>
    </location>
</feature>
<dbReference type="GO" id="GO:0000155">
    <property type="term" value="F:phosphorelay sensor kinase activity"/>
    <property type="evidence" value="ECO:0007669"/>
    <property type="project" value="InterPro"/>
</dbReference>
<keyword evidence="3" id="KW-0597">Phosphoprotein</keyword>
<evidence type="ECO:0000256" key="3">
    <source>
        <dbReference type="ARBA" id="ARBA00022553"/>
    </source>
</evidence>
<keyword evidence="6" id="KW-0418">Kinase</keyword>
<dbReference type="InterPro" id="IPR035965">
    <property type="entry name" value="PAS-like_dom_sf"/>
</dbReference>
<dbReference type="EMBL" id="CP120682">
    <property type="protein sequence ID" value="WKN37594.1"/>
    <property type="molecule type" value="Genomic_DNA"/>
</dbReference>
<dbReference type="Gene3D" id="1.10.287.130">
    <property type="match status" value="1"/>
</dbReference>
<dbReference type="Pfam" id="PF00512">
    <property type="entry name" value="HisKA"/>
    <property type="match status" value="1"/>
</dbReference>
<dbReference type="Pfam" id="PF02518">
    <property type="entry name" value="HATPase_c"/>
    <property type="match status" value="1"/>
</dbReference>
<evidence type="ECO:0000259" key="4">
    <source>
        <dbReference type="PROSITE" id="PS50109"/>
    </source>
</evidence>
<feature type="domain" description="PAS" evidence="5">
    <location>
        <begin position="24"/>
        <end position="93"/>
    </location>
</feature>
<evidence type="ECO:0000313" key="6">
    <source>
        <dbReference type="EMBL" id="WKN37594.1"/>
    </source>
</evidence>
<dbReference type="PRINTS" id="PR00344">
    <property type="entry name" value="BCTRLSENSOR"/>
</dbReference>
<dbReference type="PANTHER" id="PTHR43547:SF2">
    <property type="entry name" value="HYBRID SIGNAL TRANSDUCTION HISTIDINE KINASE C"/>
    <property type="match status" value="1"/>
</dbReference>
<dbReference type="InterPro" id="IPR005467">
    <property type="entry name" value="His_kinase_dom"/>
</dbReference>
<dbReference type="SUPFAM" id="SSF55874">
    <property type="entry name" value="ATPase domain of HSP90 chaperone/DNA topoisomerase II/histidine kinase"/>
    <property type="match status" value="1"/>
</dbReference>
<dbReference type="PROSITE" id="PS50109">
    <property type="entry name" value="HIS_KIN"/>
    <property type="match status" value="1"/>
</dbReference>
<dbReference type="Gene3D" id="3.30.565.10">
    <property type="entry name" value="Histidine kinase-like ATPase, C-terminal domain"/>
    <property type="match status" value="1"/>
</dbReference>
<organism evidence="6">
    <name type="scientific">Roseihalotalea indica</name>
    <dbReference type="NCBI Taxonomy" id="2867963"/>
    <lineage>
        <taxon>Bacteria</taxon>
        <taxon>Pseudomonadati</taxon>
        <taxon>Bacteroidota</taxon>
        <taxon>Cytophagia</taxon>
        <taxon>Cytophagales</taxon>
        <taxon>Catalimonadaceae</taxon>
        <taxon>Roseihalotalea</taxon>
    </lineage>
</organism>
<sequence length="389" mass="44631">MKQTEPDIQNERHLETLRKFAETKPSELLPLLDVIPIGICITNQYGYFKNVNQAYCNFYGYSRDELIGNSFTLVVPEANREYMQELHDQFMGKKYELHGKWEVKDKYGNICKIISNAAYLPATDTEGPQKMTFIAEVKQTDTVLNDLNLTVNLLQKKISAQEVAQQLSNHDLRNNLASILQMVELLLDKQPTDEQKIWLNHLKERSGHTLELLGTSLDYSKMEQGQYEPRESLFDIIKAIRGELAQLHHIIQRKAIQVLLFYKDQAVGHEQEIMVEADKFYIERMFHNLLTNALEASPEDQQVTVSLEENSFLKITIHNEGVIPADVRDHFFDKFTTSGKKKGTGLGTYIAKLVVEMHEGSIAYRSSEEEGTDIVILLPRRVLSPSLRS</sequence>
<dbReference type="SMART" id="SM00388">
    <property type="entry name" value="HisKA"/>
    <property type="match status" value="1"/>
</dbReference>
<evidence type="ECO:0000256" key="2">
    <source>
        <dbReference type="ARBA" id="ARBA00012438"/>
    </source>
</evidence>
<proteinExistence type="predicted"/>
<reference evidence="6" key="2">
    <citation type="journal article" date="2024" name="Antonie Van Leeuwenhoek">
        <title>Roseihalotalea indica gen. nov., sp. nov., a halophilic Bacteroidetes from mesopelagic Southwest Indian Ocean with higher carbohydrate metabolic potential.</title>
        <authorList>
            <person name="Chen B."/>
            <person name="Zhang M."/>
            <person name="Lin D."/>
            <person name="Ye J."/>
            <person name="Tang K."/>
        </authorList>
    </citation>
    <scope>NUCLEOTIDE SEQUENCE</scope>
    <source>
        <strain evidence="6">TK19036</strain>
    </source>
</reference>
<gene>
    <name evidence="6" type="ORF">K4G66_02570</name>
</gene>
<dbReference type="CDD" id="cd00082">
    <property type="entry name" value="HisKA"/>
    <property type="match status" value="1"/>
</dbReference>
<comment type="catalytic activity">
    <reaction evidence="1">
        <text>ATP + protein L-histidine = ADP + protein N-phospho-L-histidine.</text>
        <dbReference type="EC" id="2.7.13.3"/>
    </reaction>
</comment>
<dbReference type="PROSITE" id="PS50112">
    <property type="entry name" value="PAS"/>
    <property type="match status" value="1"/>
</dbReference>
<dbReference type="InterPro" id="IPR000014">
    <property type="entry name" value="PAS"/>
</dbReference>
<dbReference type="Pfam" id="PF13188">
    <property type="entry name" value="PAS_8"/>
    <property type="match status" value="1"/>
</dbReference>
<dbReference type="InterPro" id="IPR003594">
    <property type="entry name" value="HATPase_dom"/>
</dbReference>
<dbReference type="PANTHER" id="PTHR43547">
    <property type="entry name" value="TWO-COMPONENT HISTIDINE KINASE"/>
    <property type="match status" value="1"/>
</dbReference>
<dbReference type="InterPro" id="IPR004358">
    <property type="entry name" value="Sig_transdc_His_kin-like_C"/>
</dbReference>
<evidence type="ECO:0000256" key="1">
    <source>
        <dbReference type="ARBA" id="ARBA00000085"/>
    </source>
</evidence>
<dbReference type="AlphaFoldDB" id="A0AA49GPM5"/>
<dbReference type="InterPro" id="IPR036890">
    <property type="entry name" value="HATPase_C_sf"/>
</dbReference>
<dbReference type="SUPFAM" id="SSF55785">
    <property type="entry name" value="PYP-like sensor domain (PAS domain)"/>
    <property type="match status" value="1"/>
</dbReference>
<dbReference type="EC" id="2.7.13.3" evidence="2"/>
<accession>A0AA49GPM5</accession>
<protein>
    <recommendedName>
        <fullName evidence="2">histidine kinase</fullName>
        <ecNumber evidence="2">2.7.13.3</ecNumber>
    </recommendedName>
</protein>
<dbReference type="InterPro" id="IPR003661">
    <property type="entry name" value="HisK_dim/P_dom"/>
</dbReference>
<dbReference type="Gene3D" id="3.30.450.20">
    <property type="entry name" value="PAS domain"/>
    <property type="match status" value="1"/>
</dbReference>